<dbReference type="InterPro" id="IPR011067">
    <property type="entry name" value="Plasmid_toxin/cell-grow_inhib"/>
</dbReference>
<name>A0A1W2HBG9_9BACT</name>
<dbReference type="EMBL" id="LT838813">
    <property type="protein sequence ID" value="SMD46230.1"/>
    <property type="molecule type" value="Genomic_DNA"/>
</dbReference>
<dbReference type="Gene3D" id="2.30.30.110">
    <property type="match status" value="1"/>
</dbReference>
<dbReference type="SUPFAM" id="SSF50118">
    <property type="entry name" value="Cell growth inhibitor/plasmid maintenance toxic component"/>
    <property type="match status" value="1"/>
</dbReference>
<dbReference type="RefSeq" id="WP_084123154.1">
    <property type="nucleotide sequence ID" value="NZ_LT838813.1"/>
</dbReference>
<evidence type="ECO:0000313" key="2">
    <source>
        <dbReference type="Proteomes" id="UP000192333"/>
    </source>
</evidence>
<dbReference type="AlphaFoldDB" id="A0A1W2HBG9"/>
<dbReference type="OrthoDB" id="129822at2"/>
<dbReference type="InterPro" id="IPR003477">
    <property type="entry name" value="PemK-like"/>
</dbReference>
<sequence>MEQLNFGDIVLLKFPFTDTKGAKKRPALVIKDFEDGDIIVCRITSQLYETQFDFLLKNWKECGLILPSVIRVHKIATLEKNIVEMKMGEINSKSKKAISKIIKKLMV</sequence>
<accession>A0A1W2HBG9</accession>
<dbReference type="GO" id="GO:0003677">
    <property type="term" value="F:DNA binding"/>
    <property type="evidence" value="ECO:0007669"/>
    <property type="project" value="InterPro"/>
</dbReference>
<reference evidence="2" key="1">
    <citation type="submission" date="2017-04" db="EMBL/GenBank/DDBJ databases">
        <authorList>
            <person name="Varghese N."/>
            <person name="Submissions S."/>
        </authorList>
    </citation>
    <scope>NUCLEOTIDE SEQUENCE [LARGE SCALE GENOMIC DNA]</scope>
    <source>
        <strain evidence="2">DSM 16537</strain>
    </source>
</reference>
<dbReference type="STRING" id="758820.SAMN00777080_4911"/>
<dbReference type="Pfam" id="PF02452">
    <property type="entry name" value="PemK_toxin"/>
    <property type="match status" value="1"/>
</dbReference>
<keyword evidence="2" id="KW-1185">Reference proteome</keyword>
<gene>
    <name evidence="1" type="ORF">SAMN00777080_4911</name>
</gene>
<dbReference type="Proteomes" id="UP000192333">
    <property type="component" value="Chromosome I"/>
</dbReference>
<proteinExistence type="predicted"/>
<organism evidence="1 2">
    <name type="scientific">Aquiflexum balticum DSM 16537</name>
    <dbReference type="NCBI Taxonomy" id="758820"/>
    <lineage>
        <taxon>Bacteria</taxon>
        <taxon>Pseudomonadati</taxon>
        <taxon>Bacteroidota</taxon>
        <taxon>Cytophagia</taxon>
        <taxon>Cytophagales</taxon>
        <taxon>Cyclobacteriaceae</taxon>
        <taxon>Aquiflexum</taxon>
    </lineage>
</organism>
<protein>
    <submittedName>
        <fullName evidence="1">mRNA interferase MazF</fullName>
    </submittedName>
</protein>
<evidence type="ECO:0000313" key="1">
    <source>
        <dbReference type="EMBL" id="SMD46230.1"/>
    </source>
</evidence>